<keyword evidence="1" id="KW-1133">Transmembrane helix</keyword>
<accession>A0A7X0DFS2</accession>
<dbReference type="AlphaFoldDB" id="A0A7X0DFS2"/>
<evidence type="ECO:0000256" key="1">
    <source>
        <dbReference type="SAM" id="Phobius"/>
    </source>
</evidence>
<evidence type="ECO:0000313" key="2">
    <source>
        <dbReference type="EMBL" id="MBB6182421.1"/>
    </source>
</evidence>
<sequence length="55" mass="6202">MNWINIAVSLGILSIVITAALLLLIRGGARREGLDQRFLDEEQAKAIREWNDNHS</sequence>
<reference evidence="2 3" key="1">
    <citation type="submission" date="2020-08" db="EMBL/GenBank/DDBJ databases">
        <title>Genomic Encyclopedia of Type Strains, Phase IV (KMG-IV): sequencing the most valuable type-strain genomes for metagenomic binning, comparative biology and taxonomic classification.</title>
        <authorList>
            <person name="Goeker M."/>
        </authorList>
    </citation>
    <scope>NUCLEOTIDE SEQUENCE [LARGE SCALE GENOMIC DNA]</scope>
    <source>
        <strain evidence="2 3">DSM 102134</strain>
    </source>
</reference>
<dbReference type="Proteomes" id="UP000535501">
    <property type="component" value="Unassembled WGS sequence"/>
</dbReference>
<keyword evidence="1" id="KW-0472">Membrane</keyword>
<comment type="caution">
    <text evidence="2">The sequence shown here is derived from an EMBL/GenBank/DDBJ whole genome shotgun (WGS) entry which is preliminary data.</text>
</comment>
<evidence type="ECO:0000313" key="3">
    <source>
        <dbReference type="Proteomes" id="UP000535501"/>
    </source>
</evidence>
<dbReference type="EMBL" id="JACHEJ010000031">
    <property type="protein sequence ID" value="MBB6182421.1"/>
    <property type="molecule type" value="Genomic_DNA"/>
</dbReference>
<name>A0A7X0DFS2_9HYPH</name>
<protein>
    <submittedName>
        <fullName evidence="2">Uncharacterized protein</fullName>
    </submittedName>
</protein>
<feature type="transmembrane region" description="Helical" evidence="1">
    <location>
        <begin position="6"/>
        <end position="25"/>
    </location>
</feature>
<keyword evidence="3" id="KW-1185">Reference proteome</keyword>
<gene>
    <name evidence="2" type="ORF">HNQ75_004410</name>
</gene>
<keyword evidence="1" id="KW-0812">Transmembrane</keyword>
<organism evidence="2 3">
    <name type="scientific">Pseudorhizobium flavum</name>
    <dbReference type="NCBI Taxonomy" id="1335061"/>
    <lineage>
        <taxon>Bacteria</taxon>
        <taxon>Pseudomonadati</taxon>
        <taxon>Pseudomonadota</taxon>
        <taxon>Alphaproteobacteria</taxon>
        <taxon>Hyphomicrobiales</taxon>
        <taxon>Rhizobiaceae</taxon>
        <taxon>Rhizobium/Agrobacterium group</taxon>
        <taxon>Pseudorhizobium</taxon>
    </lineage>
</organism>
<dbReference type="RefSeq" id="WP_172977808.1">
    <property type="nucleotide sequence ID" value="NZ_JACHEJ010000031.1"/>
</dbReference>
<proteinExistence type="predicted"/>